<dbReference type="InterPro" id="IPR000835">
    <property type="entry name" value="HTH_MarR-typ"/>
</dbReference>
<dbReference type="SUPFAM" id="SSF46785">
    <property type="entry name" value="Winged helix' DNA-binding domain"/>
    <property type="match status" value="1"/>
</dbReference>
<dbReference type="InterPro" id="IPR036388">
    <property type="entry name" value="WH-like_DNA-bd_sf"/>
</dbReference>
<evidence type="ECO:0000259" key="1">
    <source>
        <dbReference type="SMART" id="SM00347"/>
    </source>
</evidence>
<sequence length="168" mass="19672">MKQERELYAKGHLVFTFIRGLHTVIEEDIKIRLKKDHGLLYPAFKILWILSFEDKMNMSEISEITLTNISNTYRQLVKLKDMDLVTIGSNEDARIREIRLTDKGERLVQTILRDHSNRTDLNLLPFLSNIPKEDLDIFIEVLTDLSRSLLGDKYTSWALNTSEYLKES</sequence>
<evidence type="ECO:0000313" key="2">
    <source>
        <dbReference type="EMBL" id="MFE8699939.1"/>
    </source>
</evidence>
<reference evidence="2 3" key="1">
    <citation type="submission" date="2024-08" db="EMBL/GenBank/DDBJ databases">
        <title>Two novel Cytobacillus novel species.</title>
        <authorList>
            <person name="Liu G."/>
        </authorList>
    </citation>
    <scope>NUCLEOTIDE SEQUENCE [LARGE SCALE GENOMIC DNA]</scope>
    <source>
        <strain evidence="2 3">FJAT-54145</strain>
    </source>
</reference>
<keyword evidence="3" id="KW-1185">Reference proteome</keyword>
<organism evidence="2 3">
    <name type="scientific">Cytobacillus spartinae</name>
    <dbReference type="NCBI Taxonomy" id="3299023"/>
    <lineage>
        <taxon>Bacteria</taxon>
        <taxon>Bacillati</taxon>
        <taxon>Bacillota</taxon>
        <taxon>Bacilli</taxon>
        <taxon>Bacillales</taxon>
        <taxon>Bacillaceae</taxon>
        <taxon>Cytobacillus</taxon>
    </lineage>
</organism>
<proteinExistence type="predicted"/>
<accession>A0ABW6K879</accession>
<feature type="domain" description="HTH marR-type" evidence="1">
    <location>
        <begin position="32"/>
        <end position="135"/>
    </location>
</feature>
<protein>
    <submittedName>
        <fullName evidence="2">MarR family winged helix-turn-helix transcriptional regulator</fullName>
    </submittedName>
</protein>
<evidence type="ECO:0000313" key="3">
    <source>
        <dbReference type="Proteomes" id="UP001601059"/>
    </source>
</evidence>
<dbReference type="Proteomes" id="UP001601059">
    <property type="component" value="Unassembled WGS sequence"/>
</dbReference>
<comment type="caution">
    <text evidence="2">The sequence shown here is derived from an EMBL/GenBank/DDBJ whole genome shotgun (WGS) entry which is preliminary data.</text>
</comment>
<dbReference type="SMART" id="SM00347">
    <property type="entry name" value="HTH_MARR"/>
    <property type="match status" value="1"/>
</dbReference>
<gene>
    <name evidence="2" type="ORF">ACFYKX_04800</name>
</gene>
<name>A0ABW6K879_9BACI</name>
<dbReference type="RefSeq" id="WP_389358563.1">
    <property type="nucleotide sequence ID" value="NZ_JBIACK010000001.1"/>
</dbReference>
<dbReference type="EMBL" id="JBIACK010000001">
    <property type="protein sequence ID" value="MFE8699939.1"/>
    <property type="molecule type" value="Genomic_DNA"/>
</dbReference>
<dbReference type="Gene3D" id="1.10.10.10">
    <property type="entry name" value="Winged helix-like DNA-binding domain superfamily/Winged helix DNA-binding domain"/>
    <property type="match status" value="1"/>
</dbReference>
<dbReference type="InterPro" id="IPR036390">
    <property type="entry name" value="WH_DNA-bd_sf"/>
</dbReference>